<dbReference type="AlphaFoldDB" id="A0A418WA15"/>
<evidence type="ECO:0000313" key="2">
    <source>
        <dbReference type="Proteomes" id="UP000284605"/>
    </source>
</evidence>
<accession>A0A418WA15</accession>
<sequence length="118" mass="12500">MSPKSKFAADRIARTARDALASLVARLKRDGASEADRVTVVDHFDAVLVEALASMRVGLAAPSDAGLHGPVIEQIERVPDDDGNGALLFGYGPAGETYTQHVPMLDSVPDPAAWYRVG</sequence>
<organism evidence="1 2">
    <name type="scientific">Oleomonas cavernae</name>
    <dbReference type="NCBI Taxonomy" id="2320859"/>
    <lineage>
        <taxon>Bacteria</taxon>
        <taxon>Pseudomonadati</taxon>
        <taxon>Pseudomonadota</taxon>
        <taxon>Alphaproteobacteria</taxon>
        <taxon>Acetobacterales</taxon>
        <taxon>Acetobacteraceae</taxon>
        <taxon>Oleomonas</taxon>
    </lineage>
</organism>
<evidence type="ECO:0000313" key="1">
    <source>
        <dbReference type="EMBL" id="RJF86784.1"/>
    </source>
</evidence>
<dbReference type="RefSeq" id="WP_119777428.1">
    <property type="nucleotide sequence ID" value="NZ_QYUK01000011.1"/>
</dbReference>
<protein>
    <submittedName>
        <fullName evidence="1">Uncharacterized protein</fullName>
    </submittedName>
</protein>
<comment type="caution">
    <text evidence="1">The sequence shown here is derived from an EMBL/GenBank/DDBJ whole genome shotgun (WGS) entry which is preliminary data.</text>
</comment>
<proteinExistence type="predicted"/>
<reference evidence="1 2" key="1">
    <citation type="submission" date="2018-09" db="EMBL/GenBank/DDBJ databases">
        <authorList>
            <person name="Zhu H."/>
        </authorList>
    </citation>
    <scope>NUCLEOTIDE SEQUENCE [LARGE SCALE GENOMIC DNA]</scope>
    <source>
        <strain evidence="1 2">K1W22B-8</strain>
    </source>
</reference>
<name>A0A418WA15_9PROT</name>
<keyword evidence="2" id="KW-1185">Reference proteome</keyword>
<dbReference type="Proteomes" id="UP000284605">
    <property type="component" value="Unassembled WGS sequence"/>
</dbReference>
<gene>
    <name evidence="1" type="ORF">D3874_06930</name>
</gene>
<dbReference type="EMBL" id="QYUK01000011">
    <property type="protein sequence ID" value="RJF86784.1"/>
    <property type="molecule type" value="Genomic_DNA"/>
</dbReference>